<comment type="caution">
    <text evidence="3">The sequence shown here is derived from an EMBL/GenBank/DDBJ whole genome shotgun (WGS) entry which is preliminary data.</text>
</comment>
<evidence type="ECO:0000313" key="4">
    <source>
        <dbReference type="Proteomes" id="UP000623440"/>
    </source>
</evidence>
<gene>
    <name evidence="3" type="ORF">H6G97_44550</name>
</gene>
<keyword evidence="1" id="KW-0472">Membrane</keyword>
<evidence type="ECO:0000259" key="2">
    <source>
        <dbReference type="Pfam" id="PF04892"/>
    </source>
</evidence>
<keyword evidence="1" id="KW-0812">Transmembrane</keyword>
<keyword evidence="4" id="KW-1185">Reference proteome</keyword>
<dbReference type="EMBL" id="JACJSI010000373">
    <property type="protein sequence ID" value="MBD2536021.1"/>
    <property type="molecule type" value="Genomic_DNA"/>
</dbReference>
<sequence>MNISFSIPSAPILVFLFVAYLATLLYLTVYQGRRLSVFRLAILTAFVIYLLAVLYLVLLPLQIQIGRYAPQNPGFINAIPILTADLRSFLSSVILMVPLGVFLPLLLPTSSSVKTIARQTFKLSLAIELTQFVTNVTLGNWRVPDVNDLLANTLGGVLGYLLFKQMSRIALIDQLFHRDARPTR</sequence>
<protein>
    <submittedName>
        <fullName evidence="3">VanZ family protein</fullName>
    </submittedName>
</protein>
<dbReference type="RefSeq" id="WP_190946794.1">
    <property type="nucleotide sequence ID" value="NZ_JACJSI010000373.1"/>
</dbReference>
<feature type="domain" description="VanZ-like" evidence="2">
    <location>
        <begin position="46"/>
        <end position="164"/>
    </location>
</feature>
<dbReference type="InterPro" id="IPR006976">
    <property type="entry name" value="VanZ-like"/>
</dbReference>
<evidence type="ECO:0000313" key="3">
    <source>
        <dbReference type="EMBL" id="MBD2536021.1"/>
    </source>
</evidence>
<evidence type="ECO:0000256" key="1">
    <source>
        <dbReference type="SAM" id="Phobius"/>
    </source>
</evidence>
<dbReference type="Pfam" id="PF04892">
    <property type="entry name" value="VanZ"/>
    <property type="match status" value="1"/>
</dbReference>
<reference evidence="3 4" key="1">
    <citation type="journal article" date="2020" name="ISME J.">
        <title>Comparative genomics reveals insights into cyanobacterial evolution and habitat adaptation.</title>
        <authorList>
            <person name="Chen M.Y."/>
            <person name="Teng W.K."/>
            <person name="Zhao L."/>
            <person name="Hu C.X."/>
            <person name="Zhou Y.K."/>
            <person name="Han B.P."/>
            <person name="Song L.R."/>
            <person name="Shu W.S."/>
        </authorList>
    </citation>
    <scope>NUCLEOTIDE SEQUENCE [LARGE SCALE GENOMIC DNA]</scope>
    <source>
        <strain evidence="3 4">FACHB-838</strain>
    </source>
</reference>
<feature type="transmembrane region" description="Helical" evidence="1">
    <location>
        <begin position="12"/>
        <end position="30"/>
    </location>
</feature>
<dbReference type="PANTHER" id="PTHR36834:SF1">
    <property type="entry name" value="INTEGRAL MEMBRANE PROTEIN"/>
    <property type="match status" value="1"/>
</dbReference>
<dbReference type="Proteomes" id="UP000623440">
    <property type="component" value="Unassembled WGS sequence"/>
</dbReference>
<dbReference type="PANTHER" id="PTHR36834">
    <property type="entry name" value="MEMBRANE PROTEIN-RELATED"/>
    <property type="match status" value="1"/>
</dbReference>
<dbReference type="InterPro" id="IPR053150">
    <property type="entry name" value="Teicoplanin_resist-assoc"/>
</dbReference>
<keyword evidence="1" id="KW-1133">Transmembrane helix</keyword>
<name>A0ABR8E4K0_9NOSO</name>
<feature type="transmembrane region" description="Helical" evidence="1">
    <location>
        <begin position="89"/>
        <end position="107"/>
    </location>
</feature>
<feature type="transmembrane region" description="Helical" evidence="1">
    <location>
        <begin position="37"/>
        <end position="58"/>
    </location>
</feature>
<proteinExistence type="predicted"/>
<organism evidence="3 4">
    <name type="scientific">Nostoc flagelliforme FACHB-838</name>
    <dbReference type="NCBI Taxonomy" id="2692904"/>
    <lineage>
        <taxon>Bacteria</taxon>
        <taxon>Bacillati</taxon>
        <taxon>Cyanobacteriota</taxon>
        <taxon>Cyanophyceae</taxon>
        <taxon>Nostocales</taxon>
        <taxon>Nostocaceae</taxon>
        <taxon>Nostoc</taxon>
    </lineage>
</organism>
<accession>A0ABR8E4K0</accession>